<sequence>MWTQKSRFGEFHRVDQSVETVCGYHGTVGILTIPKSSWSRFLLSSRDSKQFRVTELSGFSAVPVGLSGFQTIPEDGIIWFHCHTTRKRVHEESGGGTVCVESNRIVVSDEESEHPRFP</sequence>
<accession>A0ABP1AB40</accession>
<evidence type="ECO:0008006" key="3">
    <source>
        <dbReference type="Google" id="ProtNLM"/>
    </source>
</evidence>
<evidence type="ECO:0000313" key="1">
    <source>
        <dbReference type="EMBL" id="CAK9859667.1"/>
    </source>
</evidence>
<evidence type="ECO:0000313" key="2">
    <source>
        <dbReference type="Proteomes" id="UP001497522"/>
    </source>
</evidence>
<organism evidence="1 2">
    <name type="scientific">Sphagnum jensenii</name>
    <dbReference type="NCBI Taxonomy" id="128206"/>
    <lineage>
        <taxon>Eukaryota</taxon>
        <taxon>Viridiplantae</taxon>
        <taxon>Streptophyta</taxon>
        <taxon>Embryophyta</taxon>
        <taxon>Bryophyta</taxon>
        <taxon>Sphagnophytina</taxon>
        <taxon>Sphagnopsida</taxon>
        <taxon>Sphagnales</taxon>
        <taxon>Sphagnaceae</taxon>
        <taxon>Sphagnum</taxon>
    </lineage>
</organism>
<dbReference type="Proteomes" id="UP001497522">
    <property type="component" value="Chromosome 10"/>
</dbReference>
<keyword evidence="2" id="KW-1185">Reference proteome</keyword>
<name>A0ABP1AB40_9BRYO</name>
<dbReference type="EMBL" id="OZ023711">
    <property type="protein sequence ID" value="CAK9859667.1"/>
    <property type="molecule type" value="Genomic_DNA"/>
</dbReference>
<reference evidence="1" key="1">
    <citation type="submission" date="2024-03" db="EMBL/GenBank/DDBJ databases">
        <authorList>
            <consortium name="ELIXIR-Norway"/>
            <consortium name="Elixir Norway"/>
        </authorList>
    </citation>
    <scope>NUCLEOTIDE SEQUENCE</scope>
</reference>
<proteinExistence type="predicted"/>
<protein>
    <recommendedName>
        <fullName evidence="3">Plastocyanin-like domain-containing protein</fullName>
    </recommendedName>
</protein>
<gene>
    <name evidence="1" type="ORF">CSSPJE1EN2_LOCUS2662</name>
</gene>